<keyword evidence="1" id="KW-0328">Glycosyltransferase</keyword>
<dbReference type="PANTHER" id="PTHR45919">
    <property type="entry name" value="GDP-MAN:MAN(3)GLCNAC(2)-PP-DOL ALPHA-1,2-MANNOSYLTRANSFERASE"/>
    <property type="match status" value="1"/>
</dbReference>
<dbReference type="Gene3D" id="3.40.50.2000">
    <property type="entry name" value="Glycogen Phosphorylase B"/>
    <property type="match status" value="1"/>
</dbReference>
<sequence>VVEMLAAGLITLAHRSGGPLMDIVIEDDTSRNGFLAIHEKEYASAIAFILDLNDETRDHIRDRARSSVTRFSDAEFEAAWLRAVAPLFESNL</sequence>
<dbReference type="SUPFAM" id="SSF53756">
    <property type="entry name" value="UDP-Glycosyltransferase/glycogen phosphorylase"/>
    <property type="match status" value="1"/>
</dbReference>
<proteinExistence type="predicted"/>
<keyword evidence="1" id="KW-0808">Transferase</keyword>
<protein>
    <submittedName>
        <fullName evidence="1">GDPMan:Man(3)GlcNAc(2)PPDol alpha-1_2-mannosyltransferase-like</fullName>
    </submittedName>
</protein>
<accession>A0A7T8JY13</accession>
<dbReference type="EMBL" id="CP045902">
    <property type="protein sequence ID" value="QQP38619.1"/>
    <property type="molecule type" value="Genomic_DNA"/>
</dbReference>
<dbReference type="GO" id="GO:0006487">
    <property type="term" value="P:protein N-linked glycosylation"/>
    <property type="evidence" value="ECO:0007669"/>
    <property type="project" value="TreeGrafter"/>
</dbReference>
<evidence type="ECO:0000313" key="2">
    <source>
        <dbReference type="Proteomes" id="UP000595437"/>
    </source>
</evidence>
<evidence type="ECO:0000313" key="1">
    <source>
        <dbReference type="EMBL" id="QQP38619.1"/>
    </source>
</evidence>
<dbReference type="GO" id="GO:0005789">
    <property type="term" value="C:endoplasmic reticulum membrane"/>
    <property type="evidence" value="ECO:0007669"/>
    <property type="project" value="TreeGrafter"/>
</dbReference>
<name>A0A7T8JY13_CALRO</name>
<dbReference type="GO" id="GO:0004377">
    <property type="term" value="F:GDP-Man:Man(3)GlcNAc(2)-PP-Dol alpha-1,2-mannosyltransferase activity"/>
    <property type="evidence" value="ECO:0007669"/>
    <property type="project" value="InterPro"/>
</dbReference>
<organism evidence="1 2">
    <name type="scientific">Caligus rogercresseyi</name>
    <name type="common">Sea louse</name>
    <dbReference type="NCBI Taxonomy" id="217165"/>
    <lineage>
        <taxon>Eukaryota</taxon>
        <taxon>Metazoa</taxon>
        <taxon>Ecdysozoa</taxon>
        <taxon>Arthropoda</taxon>
        <taxon>Crustacea</taxon>
        <taxon>Multicrustacea</taxon>
        <taxon>Hexanauplia</taxon>
        <taxon>Copepoda</taxon>
        <taxon>Siphonostomatoida</taxon>
        <taxon>Caligidae</taxon>
        <taxon>Caligus</taxon>
    </lineage>
</organism>
<keyword evidence="2" id="KW-1185">Reference proteome</keyword>
<reference evidence="2" key="1">
    <citation type="submission" date="2021-01" db="EMBL/GenBank/DDBJ databases">
        <title>Caligus Genome Assembly.</title>
        <authorList>
            <person name="Gallardo-Escarate C."/>
        </authorList>
    </citation>
    <scope>NUCLEOTIDE SEQUENCE [LARGE SCALE GENOMIC DNA]</scope>
</reference>
<dbReference type="PANTHER" id="PTHR45919:SF1">
    <property type="entry name" value="GDP-MAN:MAN(3)GLCNAC(2)-PP-DOL ALPHA-1,2-MANNOSYLTRANSFERASE"/>
    <property type="match status" value="1"/>
</dbReference>
<feature type="non-terminal residue" evidence="1">
    <location>
        <position position="1"/>
    </location>
</feature>
<dbReference type="OrthoDB" id="2276068at2759"/>
<dbReference type="AlphaFoldDB" id="A0A7T8JY13"/>
<dbReference type="Proteomes" id="UP000595437">
    <property type="component" value="Chromosome 13"/>
</dbReference>
<gene>
    <name evidence="1" type="ORF">FKW44_019242</name>
</gene>
<dbReference type="InterPro" id="IPR038013">
    <property type="entry name" value="ALG11"/>
</dbReference>